<evidence type="ECO:0000259" key="5">
    <source>
        <dbReference type="PROSITE" id="PS50931"/>
    </source>
</evidence>
<accession>Q2RS80</accession>
<dbReference type="KEGG" id="rru:Rru_A2215"/>
<dbReference type="Pfam" id="PF03466">
    <property type="entry name" value="LysR_substrate"/>
    <property type="match status" value="1"/>
</dbReference>
<proteinExistence type="inferred from homology"/>
<dbReference type="PANTHER" id="PTHR30537:SF79">
    <property type="entry name" value="TRANSCRIPTIONAL REGULATOR-RELATED"/>
    <property type="match status" value="1"/>
</dbReference>
<dbReference type="GO" id="GO:0043565">
    <property type="term" value="F:sequence-specific DNA binding"/>
    <property type="evidence" value="ECO:0007669"/>
    <property type="project" value="TreeGrafter"/>
</dbReference>
<keyword evidence="7" id="KW-1185">Reference proteome</keyword>
<dbReference type="SUPFAM" id="SSF46785">
    <property type="entry name" value="Winged helix' DNA-binding domain"/>
    <property type="match status" value="1"/>
</dbReference>
<organism evidence="6 7">
    <name type="scientific">Rhodospirillum rubrum (strain ATCC 11170 / ATH 1.1.1 / DSM 467 / LMG 4362 / NCIMB 8255 / S1)</name>
    <dbReference type="NCBI Taxonomy" id="269796"/>
    <lineage>
        <taxon>Bacteria</taxon>
        <taxon>Pseudomonadati</taxon>
        <taxon>Pseudomonadota</taxon>
        <taxon>Alphaproteobacteria</taxon>
        <taxon>Rhodospirillales</taxon>
        <taxon>Rhodospirillaceae</taxon>
        <taxon>Rhodospirillum</taxon>
    </lineage>
</organism>
<keyword evidence="2" id="KW-0805">Transcription regulation</keyword>
<dbReference type="PhylomeDB" id="Q2RS80"/>
<dbReference type="InterPro" id="IPR036390">
    <property type="entry name" value="WH_DNA-bd_sf"/>
</dbReference>
<dbReference type="Proteomes" id="UP000001929">
    <property type="component" value="Chromosome"/>
</dbReference>
<evidence type="ECO:0000313" key="7">
    <source>
        <dbReference type="Proteomes" id="UP000001929"/>
    </source>
</evidence>
<dbReference type="RefSeq" id="WP_011389870.1">
    <property type="nucleotide sequence ID" value="NC_007643.1"/>
</dbReference>
<dbReference type="EnsemblBacteria" id="ABC23015">
    <property type="protein sequence ID" value="ABC23015"/>
    <property type="gene ID" value="Rru_A2215"/>
</dbReference>
<dbReference type="InterPro" id="IPR000847">
    <property type="entry name" value="LysR_HTH_N"/>
</dbReference>
<dbReference type="HOGENOM" id="CLU_039613_37_1_5"/>
<dbReference type="InterPro" id="IPR058163">
    <property type="entry name" value="LysR-type_TF_proteobact-type"/>
</dbReference>
<gene>
    <name evidence="6" type="ordered locus">Rru_A2215</name>
</gene>
<dbReference type="eggNOG" id="COG0583">
    <property type="taxonomic scope" value="Bacteria"/>
</dbReference>
<keyword evidence="3" id="KW-0238">DNA-binding</keyword>
<dbReference type="EMBL" id="CP000230">
    <property type="protein sequence ID" value="ABC23015.1"/>
    <property type="molecule type" value="Genomic_DNA"/>
</dbReference>
<dbReference type="SUPFAM" id="SSF53850">
    <property type="entry name" value="Periplasmic binding protein-like II"/>
    <property type="match status" value="1"/>
</dbReference>
<name>Q2RS80_RHORT</name>
<dbReference type="PANTHER" id="PTHR30537">
    <property type="entry name" value="HTH-TYPE TRANSCRIPTIONAL REGULATOR"/>
    <property type="match status" value="1"/>
</dbReference>
<evidence type="ECO:0000256" key="4">
    <source>
        <dbReference type="ARBA" id="ARBA00023163"/>
    </source>
</evidence>
<evidence type="ECO:0000313" key="6">
    <source>
        <dbReference type="EMBL" id="ABC23015.1"/>
    </source>
</evidence>
<dbReference type="Gene3D" id="3.40.190.10">
    <property type="entry name" value="Periplasmic binding protein-like II"/>
    <property type="match status" value="2"/>
</dbReference>
<dbReference type="AlphaFoldDB" id="Q2RS80"/>
<dbReference type="STRING" id="269796.Rru_A2215"/>
<dbReference type="GO" id="GO:0006351">
    <property type="term" value="P:DNA-templated transcription"/>
    <property type="evidence" value="ECO:0007669"/>
    <property type="project" value="TreeGrafter"/>
</dbReference>
<dbReference type="PATRIC" id="fig|269796.9.peg.2312"/>
<sequence length="317" mass="33909">MVRRLPPLNALRAFEAAARHGGFTGAARELHVTPAAVSHQVKGLEDALGVSLFHRLAKGLELTAAGRAYLPELTAGFDQLARASERLKRGALVGRLTVSVLPSFAAGWLAPRLASFLRRYPDILLDLRSTPRTVDFIRERVDLGIRYGGGIYPGLASYRILEEEVFPICAPALLNGPVPLRGFADLRHHVLLHDPGILPGEPWTGWEPWLAEAGVTDIDLEAGHGFTESIAMIHACVAGLGVGIGRSGLVTELLRSGRLVRPFPVSRPADFSYWVVVPPPSQTNPKAAAFIGWLLETAGRGGAGAGAQPDLLGEDPS</sequence>
<evidence type="ECO:0000256" key="3">
    <source>
        <dbReference type="ARBA" id="ARBA00023125"/>
    </source>
</evidence>
<dbReference type="Gene3D" id="1.10.10.10">
    <property type="entry name" value="Winged helix-like DNA-binding domain superfamily/Winged helix DNA-binding domain"/>
    <property type="match status" value="1"/>
</dbReference>
<dbReference type="GO" id="GO:0003700">
    <property type="term" value="F:DNA-binding transcription factor activity"/>
    <property type="evidence" value="ECO:0007669"/>
    <property type="project" value="InterPro"/>
</dbReference>
<dbReference type="Pfam" id="PF00126">
    <property type="entry name" value="HTH_1"/>
    <property type="match status" value="1"/>
</dbReference>
<protein>
    <submittedName>
        <fullName evidence="6">Transcriptional regulator, LysR family</fullName>
    </submittedName>
</protein>
<evidence type="ECO:0000256" key="1">
    <source>
        <dbReference type="ARBA" id="ARBA00009437"/>
    </source>
</evidence>
<evidence type="ECO:0000256" key="2">
    <source>
        <dbReference type="ARBA" id="ARBA00023015"/>
    </source>
</evidence>
<dbReference type="PROSITE" id="PS50931">
    <property type="entry name" value="HTH_LYSR"/>
    <property type="match status" value="1"/>
</dbReference>
<keyword evidence="4" id="KW-0804">Transcription</keyword>
<dbReference type="PRINTS" id="PR00039">
    <property type="entry name" value="HTHLYSR"/>
</dbReference>
<reference evidence="6 7" key="1">
    <citation type="journal article" date="2011" name="Stand. Genomic Sci.">
        <title>Complete genome sequence of Rhodospirillum rubrum type strain (S1).</title>
        <authorList>
            <person name="Munk A.C."/>
            <person name="Copeland A."/>
            <person name="Lucas S."/>
            <person name="Lapidus A."/>
            <person name="Del Rio T.G."/>
            <person name="Barry K."/>
            <person name="Detter J.C."/>
            <person name="Hammon N."/>
            <person name="Israni S."/>
            <person name="Pitluck S."/>
            <person name="Brettin T."/>
            <person name="Bruce D."/>
            <person name="Han C."/>
            <person name="Tapia R."/>
            <person name="Gilna P."/>
            <person name="Schmutz J."/>
            <person name="Larimer F."/>
            <person name="Land M."/>
            <person name="Kyrpides N.C."/>
            <person name="Mavromatis K."/>
            <person name="Richardson P."/>
            <person name="Rohde M."/>
            <person name="Goker M."/>
            <person name="Klenk H.P."/>
            <person name="Zhang Y."/>
            <person name="Roberts G.P."/>
            <person name="Reslewic S."/>
            <person name="Schwartz D.C."/>
        </authorList>
    </citation>
    <scope>NUCLEOTIDE SEQUENCE [LARGE SCALE GENOMIC DNA]</scope>
    <source>
        <strain evidence="7">ATCC 11170 / ATH 1.1.1 / DSM 467 / LMG 4362 / NCIMB 8255 / S1</strain>
    </source>
</reference>
<dbReference type="FunFam" id="1.10.10.10:FF:000038">
    <property type="entry name" value="Glycine cleavage system transcriptional activator"/>
    <property type="match status" value="1"/>
</dbReference>
<dbReference type="InterPro" id="IPR005119">
    <property type="entry name" value="LysR_subst-bd"/>
</dbReference>
<feature type="domain" description="HTH lysR-type" evidence="5">
    <location>
        <begin position="6"/>
        <end position="63"/>
    </location>
</feature>
<comment type="similarity">
    <text evidence="1">Belongs to the LysR transcriptional regulatory family.</text>
</comment>
<dbReference type="InterPro" id="IPR036388">
    <property type="entry name" value="WH-like_DNA-bd_sf"/>
</dbReference>
<dbReference type="CDD" id="cd08432">
    <property type="entry name" value="PBP2_GcdR_TrpI_HvrB_AmpR_like"/>
    <property type="match status" value="1"/>
</dbReference>
<dbReference type="NCBIfam" id="NF008352">
    <property type="entry name" value="PRK11139.1"/>
    <property type="match status" value="1"/>
</dbReference>